<organism evidence="2 3">
    <name type="scientific">Saccharopolyspora taberi</name>
    <dbReference type="NCBI Taxonomy" id="60895"/>
    <lineage>
        <taxon>Bacteria</taxon>
        <taxon>Bacillati</taxon>
        <taxon>Actinomycetota</taxon>
        <taxon>Actinomycetes</taxon>
        <taxon>Pseudonocardiales</taxon>
        <taxon>Pseudonocardiaceae</taxon>
        <taxon>Saccharopolyspora</taxon>
    </lineage>
</organism>
<proteinExistence type="predicted"/>
<feature type="region of interest" description="Disordered" evidence="1">
    <location>
        <begin position="1"/>
        <end position="20"/>
    </location>
</feature>
<protein>
    <submittedName>
        <fullName evidence="2">Uncharacterized protein</fullName>
    </submittedName>
</protein>
<dbReference type="EMBL" id="BAAAUX010000010">
    <property type="protein sequence ID" value="GAA2783609.1"/>
    <property type="molecule type" value="Genomic_DNA"/>
</dbReference>
<evidence type="ECO:0000313" key="2">
    <source>
        <dbReference type="EMBL" id="GAA2783609.1"/>
    </source>
</evidence>
<gene>
    <name evidence="2" type="ORF">GCM10010470_17000</name>
</gene>
<evidence type="ECO:0000256" key="1">
    <source>
        <dbReference type="SAM" id="MobiDB-lite"/>
    </source>
</evidence>
<name>A0ABN3V8I2_9PSEU</name>
<keyword evidence="3" id="KW-1185">Reference proteome</keyword>
<dbReference type="Proteomes" id="UP001500979">
    <property type="component" value="Unassembled WGS sequence"/>
</dbReference>
<evidence type="ECO:0000313" key="3">
    <source>
        <dbReference type="Proteomes" id="UP001500979"/>
    </source>
</evidence>
<comment type="caution">
    <text evidence="2">The sequence shown here is derived from an EMBL/GenBank/DDBJ whole genome shotgun (WGS) entry which is preliminary data.</text>
</comment>
<accession>A0ABN3V8I2</accession>
<reference evidence="2 3" key="1">
    <citation type="journal article" date="2019" name="Int. J. Syst. Evol. Microbiol.">
        <title>The Global Catalogue of Microorganisms (GCM) 10K type strain sequencing project: providing services to taxonomists for standard genome sequencing and annotation.</title>
        <authorList>
            <consortium name="The Broad Institute Genomics Platform"/>
            <consortium name="The Broad Institute Genome Sequencing Center for Infectious Disease"/>
            <person name="Wu L."/>
            <person name="Ma J."/>
        </authorList>
    </citation>
    <scope>NUCLEOTIDE SEQUENCE [LARGE SCALE GENOMIC DNA]</scope>
    <source>
        <strain evidence="2 3">JCM 9383</strain>
    </source>
</reference>
<sequence>MAALSGYVDLRTQTSGQQDPAAAIAAVVKRELAPVPERIEHD</sequence>